<keyword evidence="9" id="KW-0576">Peroxisome</keyword>
<dbReference type="AlphaFoldDB" id="A0A813NBB6"/>
<dbReference type="PANTHER" id="PTHR19332:SF1">
    <property type="entry name" value="PEROXISOMAL MEMBRANE PROTEIN PEX13"/>
    <property type="match status" value="1"/>
</dbReference>
<gene>
    <name evidence="17" type="ORF">QVE165_LOCUS456</name>
</gene>
<dbReference type="Proteomes" id="UP000663832">
    <property type="component" value="Unassembled WGS sequence"/>
</dbReference>
<comment type="similarity">
    <text evidence="1">Belongs to the peroxin-13 family.</text>
</comment>
<protein>
    <recommendedName>
        <fullName evidence="11">Peroxisomal membrane protein PEX13</fullName>
    </recommendedName>
    <alternativeName>
        <fullName evidence="10">Peroxin-13</fullName>
    </alternativeName>
</protein>
<keyword evidence="5" id="KW-0653">Protein transport</keyword>
<keyword evidence="6 15" id="KW-1133">Transmembrane helix</keyword>
<dbReference type="Pfam" id="PF14604">
    <property type="entry name" value="SH3_9"/>
    <property type="match status" value="1"/>
</dbReference>
<dbReference type="PANTHER" id="PTHR19332">
    <property type="entry name" value="PEROXISOMAL MEMBRANE PROTEIN PEX13"/>
    <property type="match status" value="1"/>
</dbReference>
<dbReference type="SUPFAM" id="SSF50044">
    <property type="entry name" value="SH3-domain"/>
    <property type="match status" value="1"/>
</dbReference>
<sequence length="378" mass="42681">MAAPKPWESSVPMSSQPMPTIFDTINNGMIPTIEQPRMQSQIPPPPPRTIQQQQQQQQPMGLYQSANYLSPYSLGSYQQGGLYNNNYRYSPYNTQYGMQSNMPVSNFSQLAMDESRSAFSSIESVIHTFRSVSYMLESTFNSVYSSFRAVTDVVDNFTRIRSDLASLYPLVLLWRFIKYIYHRLLRILHLRHATRGTTEETWSAIYHSLQQTNISPNGQMPSPSSSSSSSLLVALFFIVSFGTPMLMLRLINSIIKKRQTSTNWLEQDTNQPRVLALYDYTARNPDELSFTRGATIYLAPLALQSTSSNWFLGTIDRIHTGLIPANYVQPVRQTPNSSITLHPQTPYNASSVIPPQSSSTTTNIPQPNVHEGEQPTLS</sequence>
<evidence type="ECO:0000256" key="10">
    <source>
        <dbReference type="ARBA" id="ARBA00029693"/>
    </source>
</evidence>
<dbReference type="GO" id="GO:0016560">
    <property type="term" value="P:protein import into peroxisome matrix, docking"/>
    <property type="evidence" value="ECO:0007669"/>
    <property type="project" value="InterPro"/>
</dbReference>
<evidence type="ECO:0000313" key="17">
    <source>
        <dbReference type="EMBL" id="CAF0733935.1"/>
    </source>
</evidence>
<keyword evidence="8 15" id="KW-0472">Membrane</keyword>
<name>A0A813NBB6_9BILA</name>
<comment type="subcellular location">
    <subcellularLocation>
        <location evidence="12">Peroxisome membrane</location>
    </subcellularLocation>
</comment>
<feature type="transmembrane region" description="Helical" evidence="15">
    <location>
        <begin position="231"/>
        <end position="251"/>
    </location>
</feature>
<dbReference type="GO" id="GO:1990429">
    <property type="term" value="C:peroxisomal importomer complex"/>
    <property type="evidence" value="ECO:0007669"/>
    <property type="project" value="TreeGrafter"/>
</dbReference>
<evidence type="ECO:0000256" key="15">
    <source>
        <dbReference type="SAM" id="Phobius"/>
    </source>
</evidence>
<proteinExistence type="inferred from homology"/>
<reference evidence="17" key="1">
    <citation type="submission" date="2021-02" db="EMBL/GenBank/DDBJ databases">
        <authorList>
            <person name="Nowell W R."/>
        </authorList>
    </citation>
    <scope>NUCLEOTIDE SEQUENCE</scope>
</reference>
<keyword evidence="7" id="KW-0811">Translocation</keyword>
<keyword evidence="18" id="KW-1185">Reference proteome</keyword>
<evidence type="ECO:0000256" key="13">
    <source>
        <dbReference type="PROSITE-ProRule" id="PRU00192"/>
    </source>
</evidence>
<evidence type="ECO:0000256" key="1">
    <source>
        <dbReference type="ARBA" id="ARBA00006033"/>
    </source>
</evidence>
<keyword evidence="2 13" id="KW-0728">SH3 domain</keyword>
<evidence type="ECO:0000259" key="16">
    <source>
        <dbReference type="PROSITE" id="PS50002"/>
    </source>
</evidence>
<keyword evidence="4 15" id="KW-0812">Transmembrane</keyword>
<dbReference type="InterPro" id="IPR036028">
    <property type="entry name" value="SH3-like_dom_sf"/>
</dbReference>
<evidence type="ECO:0000256" key="8">
    <source>
        <dbReference type="ARBA" id="ARBA00023136"/>
    </source>
</evidence>
<feature type="region of interest" description="Disordered" evidence="14">
    <location>
        <begin position="335"/>
        <end position="378"/>
    </location>
</feature>
<dbReference type="Pfam" id="PF04088">
    <property type="entry name" value="Peroxin-13_N"/>
    <property type="match status" value="1"/>
</dbReference>
<dbReference type="GO" id="GO:0005778">
    <property type="term" value="C:peroxisomal membrane"/>
    <property type="evidence" value="ECO:0007669"/>
    <property type="project" value="UniProtKB-SubCell"/>
</dbReference>
<evidence type="ECO:0000256" key="6">
    <source>
        <dbReference type="ARBA" id="ARBA00022989"/>
    </source>
</evidence>
<dbReference type="SMART" id="SM00326">
    <property type="entry name" value="SH3"/>
    <property type="match status" value="1"/>
</dbReference>
<evidence type="ECO:0000256" key="3">
    <source>
        <dbReference type="ARBA" id="ARBA00022448"/>
    </source>
</evidence>
<evidence type="ECO:0000256" key="11">
    <source>
        <dbReference type="ARBA" id="ARBA00034535"/>
    </source>
</evidence>
<comment type="caution">
    <text evidence="17">The sequence shown here is derived from an EMBL/GenBank/DDBJ whole genome shotgun (WGS) entry which is preliminary data.</text>
</comment>
<dbReference type="Gene3D" id="2.30.30.40">
    <property type="entry name" value="SH3 Domains"/>
    <property type="match status" value="1"/>
</dbReference>
<feature type="compositionally biased region" description="Polar residues" evidence="14">
    <location>
        <begin position="335"/>
        <end position="366"/>
    </location>
</feature>
<dbReference type="PRINTS" id="PR00452">
    <property type="entry name" value="SH3DOMAIN"/>
</dbReference>
<dbReference type="InterPro" id="IPR035463">
    <property type="entry name" value="Pex13"/>
</dbReference>
<accession>A0A813NBB6</accession>
<evidence type="ECO:0000256" key="4">
    <source>
        <dbReference type="ARBA" id="ARBA00022692"/>
    </source>
</evidence>
<dbReference type="InterPro" id="IPR001452">
    <property type="entry name" value="SH3_domain"/>
</dbReference>
<feature type="compositionally biased region" description="Low complexity" evidence="14">
    <location>
        <begin position="49"/>
        <end position="59"/>
    </location>
</feature>
<dbReference type="OrthoDB" id="10037838at2759"/>
<feature type="region of interest" description="Disordered" evidence="14">
    <location>
        <begin position="37"/>
        <end position="59"/>
    </location>
</feature>
<evidence type="ECO:0000313" key="18">
    <source>
        <dbReference type="Proteomes" id="UP000663832"/>
    </source>
</evidence>
<dbReference type="InterPro" id="IPR007223">
    <property type="entry name" value="Peroxin-13_N"/>
</dbReference>
<evidence type="ECO:0000256" key="9">
    <source>
        <dbReference type="ARBA" id="ARBA00023140"/>
    </source>
</evidence>
<dbReference type="PROSITE" id="PS50002">
    <property type="entry name" value="SH3"/>
    <property type="match status" value="1"/>
</dbReference>
<evidence type="ECO:0000256" key="7">
    <source>
        <dbReference type="ARBA" id="ARBA00023010"/>
    </source>
</evidence>
<evidence type="ECO:0000256" key="12">
    <source>
        <dbReference type="ARBA" id="ARBA00046271"/>
    </source>
</evidence>
<organism evidence="17 18">
    <name type="scientific">Adineta steineri</name>
    <dbReference type="NCBI Taxonomy" id="433720"/>
    <lineage>
        <taxon>Eukaryota</taxon>
        <taxon>Metazoa</taxon>
        <taxon>Spiralia</taxon>
        <taxon>Gnathifera</taxon>
        <taxon>Rotifera</taxon>
        <taxon>Eurotatoria</taxon>
        <taxon>Bdelloidea</taxon>
        <taxon>Adinetida</taxon>
        <taxon>Adinetidae</taxon>
        <taxon>Adineta</taxon>
    </lineage>
</organism>
<evidence type="ECO:0000256" key="2">
    <source>
        <dbReference type="ARBA" id="ARBA00022443"/>
    </source>
</evidence>
<keyword evidence="3" id="KW-0813">Transport</keyword>
<feature type="domain" description="SH3" evidence="16">
    <location>
        <begin position="269"/>
        <end position="333"/>
    </location>
</feature>
<evidence type="ECO:0000256" key="5">
    <source>
        <dbReference type="ARBA" id="ARBA00022927"/>
    </source>
</evidence>
<dbReference type="EMBL" id="CAJNOM010000002">
    <property type="protein sequence ID" value="CAF0733935.1"/>
    <property type="molecule type" value="Genomic_DNA"/>
</dbReference>
<evidence type="ECO:0000256" key="14">
    <source>
        <dbReference type="SAM" id="MobiDB-lite"/>
    </source>
</evidence>